<dbReference type="Gene3D" id="2.40.50.180">
    <property type="entry name" value="CheA-289, Domain 4"/>
    <property type="match status" value="1"/>
</dbReference>
<dbReference type="PROSITE" id="PS50851">
    <property type="entry name" value="CHEW"/>
    <property type="match status" value="1"/>
</dbReference>
<proteinExistence type="predicted"/>
<reference evidence="4 5" key="1">
    <citation type="submission" date="2017-05" db="EMBL/GenBank/DDBJ databases">
        <title>Genomic insights into alkan degradation activity of Oleiphilus messinensis.</title>
        <authorList>
            <person name="Kozyavkin S.A."/>
            <person name="Slesarev A.I."/>
            <person name="Golyshin P.N."/>
            <person name="Korzhenkov A."/>
            <person name="Golyshina O.N."/>
            <person name="Toshchakov S.V."/>
        </authorList>
    </citation>
    <scope>NUCLEOTIDE SEQUENCE [LARGE SCALE GENOMIC DNA]</scope>
    <source>
        <strain evidence="4 5">ME102</strain>
    </source>
</reference>
<sequence>MAGVLESVDQRTQLVGENRLELLMFKLKGRQVFAINVFKVQEVLKLPNLTLMPHRHPVVCGVTHLRGHTVPVINLSMAIRLPPIEPTQDSTIIVTEYNRNVQAFLVGSVDRIVNMNWEEIQPPPKGAGRSHYLTAITKYKDEIVEIIDVEKVLSEIVPFTTDVSEDVVVPGLFEKVAHKKVLIVDDSPVAVAQAKSTLDKLGLQVISCTNGMEAYKLLKSWVDNGEDVYEKLLLVVTDAEMPEMDGYRLTTEIKSNPALKNLHVILHTSLSGSFNQAMVQKVGCDGFLSKFQPDELAREIQDFIQKEYD</sequence>
<dbReference type="InterPro" id="IPR001789">
    <property type="entry name" value="Sig_transdc_resp-reg_receiver"/>
</dbReference>
<keyword evidence="5" id="KW-1185">Reference proteome</keyword>
<dbReference type="SUPFAM" id="SSF52172">
    <property type="entry name" value="CheY-like"/>
    <property type="match status" value="1"/>
</dbReference>
<dbReference type="InterPro" id="IPR024181">
    <property type="entry name" value="Chemotax_regulator_CheV"/>
</dbReference>
<gene>
    <name evidence="4" type="ORF">OLMES_2505</name>
</gene>
<dbReference type="PANTHER" id="PTHR47233:SF3">
    <property type="entry name" value="CHEMOTAXIS PROTEIN CHEV"/>
    <property type="match status" value="1"/>
</dbReference>
<dbReference type="SMART" id="SM00260">
    <property type="entry name" value="CheW"/>
    <property type="match status" value="1"/>
</dbReference>
<accession>A0A1Y0IAY7</accession>
<dbReference type="KEGG" id="ome:OLMES_2505"/>
<evidence type="ECO:0000256" key="1">
    <source>
        <dbReference type="PROSITE-ProRule" id="PRU00169"/>
    </source>
</evidence>
<evidence type="ECO:0000313" key="5">
    <source>
        <dbReference type="Proteomes" id="UP000196027"/>
    </source>
</evidence>
<dbReference type="InterPro" id="IPR036061">
    <property type="entry name" value="CheW-like_dom_sf"/>
</dbReference>
<evidence type="ECO:0000259" key="2">
    <source>
        <dbReference type="PROSITE" id="PS50110"/>
    </source>
</evidence>
<dbReference type="Proteomes" id="UP000196027">
    <property type="component" value="Chromosome"/>
</dbReference>
<feature type="modified residue" description="4-aspartylphosphate" evidence="1">
    <location>
        <position position="238"/>
    </location>
</feature>
<dbReference type="PIRSF" id="PIRSF002867">
    <property type="entry name" value="CheV"/>
    <property type="match status" value="1"/>
</dbReference>
<feature type="domain" description="Response regulatory" evidence="2">
    <location>
        <begin position="180"/>
        <end position="305"/>
    </location>
</feature>
<dbReference type="InterPro" id="IPR002545">
    <property type="entry name" value="CheW-lke_dom"/>
</dbReference>
<dbReference type="CDD" id="cd19924">
    <property type="entry name" value="REC_CheV-like"/>
    <property type="match status" value="1"/>
</dbReference>
<dbReference type="Gene3D" id="2.30.30.40">
    <property type="entry name" value="SH3 Domains"/>
    <property type="match status" value="1"/>
</dbReference>
<dbReference type="GO" id="GO:0000160">
    <property type="term" value="P:phosphorelay signal transduction system"/>
    <property type="evidence" value="ECO:0007669"/>
    <property type="project" value="InterPro"/>
</dbReference>
<dbReference type="GO" id="GO:0006935">
    <property type="term" value="P:chemotaxis"/>
    <property type="evidence" value="ECO:0007669"/>
    <property type="project" value="InterPro"/>
</dbReference>
<name>A0A1Y0IAY7_9GAMM</name>
<dbReference type="EMBL" id="CP021425">
    <property type="protein sequence ID" value="ARU56563.1"/>
    <property type="molecule type" value="Genomic_DNA"/>
</dbReference>
<evidence type="ECO:0000259" key="3">
    <source>
        <dbReference type="PROSITE" id="PS50851"/>
    </source>
</evidence>
<dbReference type="OrthoDB" id="9806105at2"/>
<organism evidence="4 5">
    <name type="scientific">Oleiphilus messinensis</name>
    <dbReference type="NCBI Taxonomy" id="141451"/>
    <lineage>
        <taxon>Bacteria</taxon>
        <taxon>Pseudomonadati</taxon>
        <taxon>Pseudomonadota</taxon>
        <taxon>Gammaproteobacteria</taxon>
        <taxon>Oceanospirillales</taxon>
        <taxon>Oleiphilaceae</taxon>
        <taxon>Oleiphilus</taxon>
    </lineage>
</organism>
<dbReference type="Pfam" id="PF00072">
    <property type="entry name" value="Response_reg"/>
    <property type="match status" value="1"/>
</dbReference>
<dbReference type="SMART" id="SM00448">
    <property type="entry name" value="REC"/>
    <property type="match status" value="1"/>
</dbReference>
<dbReference type="RefSeq" id="WP_087461534.1">
    <property type="nucleotide sequence ID" value="NZ_CP021425.1"/>
</dbReference>
<keyword evidence="1" id="KW-0597">Phosphoprotein</keyword>
<evidence type="ECO:0000313" key="4">
    <source>
        <dbReference type="EMBL" id="ARU56563.1"/>
    </source>
</evidence>
<dbReference type="SUPFAM" id="SSF50341">
    <property type="entry name" value="CheW-like"/>
    <property type="match status" value="1"/>
</dbReference>
<dbReference type="InterPro" id="IPR011006">
    <property type="entry name" value="CheY-like_superfamily"/>
</dbReference>
<dbReference type="PROSITE" id="PS50110">
    <property type="entry name" value="RESPONSE_REGULATORY"/>
    <property type="match status" value="1"/>
</dbReference>
<dbReference type="AlphaFoldDB" id="A0A1Y0IAY7"/>
<dbReference type="Gene3D" id="3.40.50.2300">
    <property type="match status" value="1"/>
</dbReference>
<dbReference type="PANTHER" id="PTHR47233">
    <property type="entry name" value="CHEMOTAXIS PROTEIN CHEV"/>
    <property type="match status" value="1"/>
</dbReference>
<protein>
    <submittedName>
        <fullName evidence="4">Chemotaxis signal transduction response regulator receiver</fullName>
    </submittedName>
</protein>
<feature type="domain" description="CheW-like" evidence="3">
    <location>
        <begin position="19"/>
        <end position="158"/>
    </location>
</feature>
<dbReference type="Pfam" id="PF01584">
    <property type="entry name" value="CheW"/>
    <property type="match status" value="1"/>
</dbReference>